<dbReference type="Proteomes" id="UP000013827">
    <property type="component" value="Unassembled WGS sequence"/>
</dbReference>
<reference evidence="2" key="2">
    <citation type="submission" date="2024-10" db="UniProtKB">
        <authorList>
            <consortium name="EnsemblProtists"/>
        </authorList>
    </citation>
    <scope>IDENTIFICATION</scope>
</reference>
<dbReference type="AlphaFoldDB" id="A0A0D3JBU4"/>
<dbReference type="Gene3D" id="1.20.58.390">
    <property type="entry name" value="Neurotransmitter-gated ion-channel transmembrane domain"/>
    <property type="match status" value="1"/>
</dbReference>
<dbReference type="GO" id="GO:0016020">
    <property type="term" value="C:membrane"/>
    <property type="evidence" value="ECO:0007669"/>
    <property type="project" value="InterPro"/>
</dbReference>
<sequence>MCTYAELERFDVLKIQSVDTVSQSFHARCLLQLRVKGAKDRRESFVTFKDGATESVEWFAGRIEVLNSFEHDSCKLIDEKPTAVFSGLAFTLFAAQPSEPMERLSVAFTLLLTMAAYKITVAGMIPQVSYETLLDQFLLYNFFLLVAMAIASAVLPQVGQEAEDFADRVCLALLGAI</sequence>
<evidence type="ECO:0008006" key="4">
    <source>
        <dbReference type="Google" id="ProtNLM"/>
    </source>
</evidence>
<proteinExistence type="predicted"/>
<feature type="transmembrane region" description="Helical" evidence="1">
    <location>
        <begin position="104"/>
        <end position="125"/>
    </location>
</feature>
<dbReference type="GeneID" id="17266526"/>
<evidence type="ECO:0000256" key="1">
    <source>
        <dbReference type="SAM" id="Phobius"/>
    </source>
</evidence>
<dbReference type="PaxDb" id="2903-EOD20979"/>
<keyword evidence="1" id="KW-0472">Membrane</keyword>
<dbReference type="SUPFAM" id="SSF90112">
    <property type="entry name" value="Neurotransmitter-gated ion-channel transmembrane pore"/>
    <property type="match status" value="1"/>
</dbReference>
<keyword evidence="1" id="KW-1133">Transmembrane helix</keyword>
<dbReference type="RefSeq" id="XP_005773408.1">
    <property type="nucleotide sequence ID" value="XM_005773351.1"/>
</dbReference>
<dbReference type="KEGG" id="ehx:EMIHUDRAFT_101680"/>
<dbReference type="GO" id="GO:0006811">
    <property type="term" value="P:monoatomic ion transport"/>
    <property type="evidence" value="ECO:0007669"/>
    <property type="project" value="InterPro"/>
</dbReference>
<organism evidence="2 3">
    <name type="scientific">Emiliania huxleyi (strain CCMP1516)</name>
    <dbReference type="NCBI Taxonomy" id="280463"/>
    <lineage>
        <taxon>Eukaryota</taxon>
        <taxon>Haptista</taxon>
        <taxon>Haptophyta</taxon>
        <taxon>Prymnesiophyceae</taxon>
        <taxon>Isochrysidales</taxon>
        <taxon>Noelaerhabdaceae</taxon>
        <taxon>Emiliania</taxon>
    </lineage>
</organism>
<dbReference type="HOGENOM" id="CLU_1520586_0_0_1"/>
<dbReference type="EnsemblProtists" id="EOD20979">
    <property type="protein sequence ID" value="EOD20979"/>
    <property type="gene ID" value="EMIHUDRAFT_101680"/>
</dbReference>
<evidence type="ECO:0000313" key="2">
    <source>
        <dbReference type="EnsemblProtists" id="EOD20979"/>
    </source>
</evidence>
<dbReference type="InterPro" id="IPR036719">
    <property type="entry name" value="Neuro-gated_channel_TM_sf"/>
</dbReference>
<evidence type="ECO:0000313" key="3">
    <source>
        <dbReference type="Proteomes" id="UP000013827"/>
    </source>
</evidence>
<dbReference type="InterPro" id="IPR038050">
    <property type="entry name" value="Neuro_actylchol_rec"/>
</dbReference>
<accession>A0A0D3JBU4</accession>
<feature type="transmembrane region" description="Helical" evidence="1">
    <location>
        <begin position="137"/>
        <end position="155"/>
    </location>
</feature>
<name>A0A0D3JBU4_EMIH1</name>
<protein>
    <recommendedName>
        <fullName evidence="4">Neurotransmitter-gated ion-channel transmembrane domain-containing protein</fullName>
    </recommendedName>
</protein>
<keyword evidence="1" id="KW-0812">Transmembrane</keyword>
<reference evidence="3" key="1">
    <citation type="journal article" date="2013" name="Nature">
        <title>Pan genome of the phytoplankton Emiliania underpins its global distribution.</title>
        <authorList>
            <person name="Read B.A."/>
            <person name="Kegel J."/>
            <person name="Klute M.J."/>
            <person name="Kuo A."/>
            <person name="Lefebvre S.C."/>
            <person name="Maumus F."/>
            <person name="Mayer C."/>
            <person name="Miller J."/>
            <person name="Monier A."/>
            <person name="Salamov A."/>
            <person name="Young J."/>
            <person name="Aguilar M."/>
            <person name="Claverie J.M."/>
            <person name="Frickenhaus S."/>
            <person name="Gonzalez K."/>
            <person name="Herman E.K."/>
            <person name="Lin Y.C."/>
            <person name="Napier J."/>
            <person name="Ogata H."/>
            <person name="Sarno A.F."/>
            <person name="Shmutz J."/>
            <person name="Schroeder D."/>
            <person name="de Vargas C."/>
            <person name="Verret F."/>
            <person name="von Dassow P."/>
            <person name="Valentin K."/>
            <person name="Van de Peer Y."/>
            <person name="Wheeler G."/>
            <person name="Dacks J.B."/>
            <person name="Delwiche C.F."/>
            <person name="Dyhrman S.T."/>
            <person name="Glockner G."/>
            <person name="John U."/>
            <person name="Richards T."/>
            <person name="Worden A.Z."/>
            <person name="Zhang X."/>
            <person name="Grigoriev I.V."/>
            <person name="Allen A.E."/>
            <person name="Bidle K."/>
            <person name="Borodovsky M."/>
            <person name="Bowler C."/>
            <person name="Brownlee C."/>
            <person name="Cock J.M."/>
            <person name="Elias M."/>
            <person name="Gladyshev V.N."/>
            <person name="Groth M."/>
            <person name="Guda C."/>
            <person name="Hadaegh A."/>
            <person name="Iglesias-Rodriguez M.D."/>
            <person name="Jenkins J."/>
            <person name="Jones B.M."/>
            <person name="Lawson T."/>
            <person name="Leese F."/>
            <person name="Lindquist E."/>
            <person name="Lobanov A."/>
            <person name="Lomsadze A."/>
            <person name="Malik S.B."/>
            <person name="Marsh M.E."/>
            <person name="Mackinder L."/>
            <person name="Mock T."/>
            <person name="Mueller-Roeber B."/>
            <person name="Pagarete A."/>
            <person name="Parker M."/>
            <person name="Probert I."/>
            <person name="Quesneville H."/>
            <person name="Raines C."/>
            <person name="Rensing S.A."/>
            <person name="Riano-Pachon D.M."/>
            <person name="Richier S."/>
            <person name="Rokitta S."/>
            <person name="Shiraiwa Y."/>
            <person name="Soanes D.M."/>
            <person name="van der Giezen M."/>
            <person name="Wahlund T.M."/>
            <person name="Williams B."/>
            <person name="Wilson W."/>
            <person name="Wolfe G."/>
            <person name="Wurch L.L."/>
        </authorList>
    </citation>
    <scope>NUCLEOTIDE SEQUENCE</scope>
</reference>
<keyword evidence="3" id="KW-1185">Reference proteome</keyword>